<dbReference type="EMBL" id="DSUH01000121">
    <property type="protein sequence ID" value="HGU32250.1"/>
    <property type="molecule type" value="Genomic_DNA"/>
</dbReference>
<reference evidence="2" key="1">
    <citation type="journal article" date="2020" name="mSystems">
        <title>Genome- and Community-Level Interaction Insights into Carbon Utilization and Element Cycling Functions of Hydrothermarchaeota in Hydrothermal Sediment.</title>
        <authorList>
            <person name="Zhou Z."/>
            <person name="Liu Y."/>
            <person name="Xu W."/>
            <person name="Pan J."/>
            <person name="Luo Z.H."/>
            <person name="Li M."/>
        </authorList>
    </citation>
    <scope>NUCLEOTIDE SEQUENCE [LARGE SCALE GENOMIC DNA]</scope>
    <source>
        <strain evidence="2">SpSt-477</strain>
    </source>
</reference>
<dbReference type="AlphaFoldDB" id="A0A7C4MLH6"/>
<accession>A0A7C4MLH6</accession>
<organism evidence="2">
    <name type="scientific">Desulfatirhabdium butyrativorans</name>
    <dbReference type="NCBI Taxonomy" id="340467"/>
    <lineage>
        <taxon>Bacteria</taxon>
        <taxon>Pseudomonadati</taxon>
        <taxon>Thermodesulfobacteriota</taxon>
        <taxon>Desulfobacteria</taxon>
        <taxon>Desulfobacterales</taxon>
        <taxon>Desulfatirhabdiaceae</taxon>
        <taxon>Desulfatirhabdium</taxon>
    </lineage>
</organism>
<dbReference type="InterPro" id="IPR007712">
    <property type="entry name" value="RelE/ParE_toxin"/>
</dbReference>
<evidence type="ECO:0000313" key="2">
    <source>
        <dbReference type="EMBL" id="HGU32250.1"/>
    </source>
</evidence>
<keyword evidence="1" id="KW-1277">Toxin-antitoxin system</keyword>
<proteinExistence type="predicted"/>
<protein>
    <submittedName>
        <fullName evidence="2">Addiction module toxin RelE</fullName>
    </submittedName>
</protein>
<sequence>MPRQPRFTLLFAPEVVGHLDAIERKYHRLIRDVIAEQLKHTPGQATRNRKLLKQPAPFGATWELRFGPANRFRVFYEIDRVEQTVRVLAIGVKDRERLKIGGEEFEL</sequence>
<dbReference type="Gene3D" id="3.30.2310.20">
    <property type="entry name" value="RelE-like"/>
    <property type="match status" value="1"/>
</dbReference>
<name>A0A7C4MLH6_9BACT</name>
<dbReference type="InterPro" id="IPR035093">
    <property type="entry name" value="RelE/ParE_toxin_dom_sf"/>
</dbReference>
<dbReference type="SUPFAM" id="SSF143011">
    <property type="entry name" value="RelE-like"/>
    <property type="match status" value="1"/>
</dbReference>
<comment type="caution">
    <text evidence="2">The sequence shown here is derived from an EMBL/GenBank/DDBJ whole genome shotgun (WGS) entry which is preliminary data.</text>
</comment>
<evidence type="ECO:0000256" key="1">
    <source>
        <dbReference type="ARBA" id="ARBA00022649"/>
    </source>
</evidence>
<dbReference type="Pfam" id="PF05016">
    <property type="entry name" value="ParE_toxin"/>
    <property type="match status" value="1"/>
</dbReference>
<gene>
    <name evidence="2" type="ORF">ENS29_05280</name>
</gene>